<keyword evidence="2" id="KW-0614">Plasmid</keyword>
<dbReference type="GO" id="GO:0006313">
    <property type="term" value="P:DNA transposition"/>
    <property type="evidence" value="ECO:0007669"/>
    <property type="project" value="InterPro"/>
</dbReference>
<dbReference type="Pfam" id="PF01526">
    <property type="entry name" value="DDE_Tnp_Tn3"/>
    <property type="match status" value="1"/>
</dbReference>
<name>A0A2K9UZS9_ECOLX</name>
<evidence type="ECO:0000259" key="1">
    <source>
        <dbReference type="Pfam" id="PF01526"/>
    </source>
</evidence>
<organism evidence="2">
    <name type="scientific">Escherichia coli</name>
    <dbReference type="NCBI Taxonomy" id="562"/>
    <lineage>
        <taxon>Bacteria</taxon>
        <taxon>Pseudomonadati</taxon>
        <taxon>Pseudomonadota</taxon>
        <taxon>Gammaproteobacteria</taxon>
        <taxon>Enterobacterales</taxon>
        <taxon>Enterobacteriaceae</taxon>
        <taxon>Escherichia</taxon>
    </lineage>
</organism>
<dbReference type="GO" id="GO:0004803">
    <property type="term" value="F:transposase activity"/>
    <property type="evidence" value="ECO:0007669"/>
    <property type="project" value="InterPro"/>
</dbReference>
<dbReference type="AlphaFoldDB" id="A0A2K9UZS9"/>
<dbReference type="InterPro" id="IPR002513">
    <property type="entry name" value="Tn3_Tnp_DDE_dom"/>
</dbReference>
<dbReference type="EMBL" id="MG228426">
    <property type="protein sequence ID" value="AUV50556.1"/>
    <property type="molecule type" value="Genomic_DNA"/>
</dbReference>
<evidence type="ECO:0000313" key="2">
    <source>
        <dbReference type="EMBL" id="AUV50556.1"/>
    </source>
</evidence>
<proteinExistence type="predicted"/>
<sequence>MTLIANHAAINARVIGANEHESHYIFDLLMSNTSDIIPDVLSTDTHGVNHVNFALLDLFGYQFAPRYAQLAK</sequence>
<accession>A0A2K9UZS9</accession>
<protein>
    <submittedName>
        <fullName evidence="2">Mobile element protein</fullName>
    </submittedName>
</protein>
<geneLocation type="plasmid" evidence="2">
    <name>pKP_BO_OXA-181</name>
</geneLocation>
<reference evidence="2" key="1">
    <citation type="submission" date="2017-10" db="EMBL/GenBank/DDBJ databases">
        <title>Escherichia coli strain KP_ZA plasmid pBO_OXA-181, complete sequence.</title>
        <authorList>
            <person name="Gaibani P."/>
        </authorList>
    </citation>
    <scope>NUCLEOTIDE SEQUENCE</scope>
    <source>
        <strain evidence="2">BO15V</strain>
        <plasmid evidence="2">pKP_BO_OXA-181</plasmid>
    </source>
</reference>
<feature type="domain" description="Tn3 transposase DDE" evidence="1">
    <location>
        <begin position="2"/>
        <end position="71"/>
    </location>
</feature>